<protein>
    <submittedName>
        <fullName evidence="2">Glycosyltransferase</fullName>
    </submittedName>
</protein>
<dbReference type="InterPro" id="IPR029044">
    <property type="entry name" value="Nucleotide-diphossugar_trans"/>
</dbReference>
<sequence>MQKKGSFVTQSLVSIVVPVYNGEQYLAKTVESILNQNYQNIELILVDDGSSDKSAEIMQELEKKDTRIRSFYNQNGGVACARNFGIKQAKADFIAFCDQDDLWLATKLSKQIPLFNNPKIGLVYCGAIAKYEMYNKQSKPSFDNKYKGDVFSQLVKLNMFTCCTAVARKTYLEQVGGFDDDRALMGVDDWHLWLKLAMVCEFDYVEEHLAVHVFHGDNYSLNDEKMHEAEIVCLNKIELIAKQYDKTADWALIKQHLHVRYAKSYIFSGFYNLAGDTFIRAHQTKNNLQLYVKGIAFKLTPNIVWKLLQNSKRILFSS</sequence>
<evidence type="ECO:0000259" key="1">
    <source>
        <dbReference type="Pfam" id="PF00535"/>
    </source>
</evidence>
<name>A0A5C6QQZ6_9GAMM</name>
<comment type="caution">
    <text evidence="2">The sequence shown here is derived from an EMBL/GenBank/DDBJ whole genome shotgun (WGS) entry which is preliminary data.</text>
</comment>
<evidence type="ECO:0000313" key="3">
    <source>
        <dbReference type="Proteomes" id="UP000321822"/>
    </source>
</evidence>
<dbReference type="PANTHER" id="PTHR22916">
    <property type="entry name" value="GLYCOSYLTRANSFERASE"/>
    <property type="match status" value="1"/>
</dbReference>
<organism evidence="2 3">
    <name type="scientific">Colwellia demingiae</name>
    <dbReference type="NCBI Taxonomy" id="89401"/>
    <lineage>
        <taxon>Bacteria</taxon>
        <taxon>Pseudomonadati</taxon>
        <taxon>Pseudomonadota</taxon>
        <taxon>Gammaproteobacteria</taxon>
        <taxon>Alteromonadales</taxon>
        <taxon>Colwelliaceae</taxon>
        <taxon>Colwellia</taxon>
    </lineage>
</organism>
<gene>
    <name evidence="2" type="ORF">ESZ36_05255</name>
</gene>
<dbReference type="Proteomes" id="UP000321822">
    <property type="component" value="Unassembled WGS sequence"/>
</dbReference>
<dbReference type="InterPro" id="IPR001173">
    <property type="entry name" value="Glyco_trans_2-like"/>
</dbReference>
<dbReference type="EMBL" id="VOLT01000002">
    <property type="protein sequence ID" value="TWX71041.1"/>
    <property type="molecule type" value="Genomic_DNA"/>
</dbReference>
<dbReference type="OrthoDB" id="9802649at2"/>
<keyword evidence="3" id="KW-1185">Reference proteome</keyword>
<reference evidence="2 3" key="1">
    <citation type="submission" date="2019-07" db="EMBL/GenBank/DDBJ databases">
        <title>Genomes of sea-ice associated Colwellia species.</title>
        <authorList>
            <person name="Bowman J.P."/>
        </authorList>
    </citation>
    <scope>NUCLEOTIDE SEQUENCE [LARGE SCALE GENOMIC DNA]</scope>
    <source>
        <strain evidence="2 3">ACAM 459</strain>
    </source>
</reference>
<dbReference type="Pfam" id="PF00535">
    <property type="entry name" value="Glycos_transf_2"/>
    <property type="match status" value="1"/>
</dbReference>
<dbReference type="GO" id="GO:0016758">
    <property type="term" value="F:hexosyltransferase activity"/>
    <property type="evidence" value="ECO:0007669"/>
    <property type="project" value="UniProtKB-ARBA"/>
</dbReference>
<accession>A0A5C6QQZ6</accession>
<dbReference type="Gene3D" id="3.90.550.10">
    <property type="entry name" value="Spore Coat Polysaccharide Biosynthesis Protein SpsA, Chain A"/>
    <property type="match status" value="1"/>
</dbReference>
<keyword evidence="2" id="KW-0808">Transferase</keyword>
<dbReference type="AlphaFoldDB" id="A0A5C6QQZ6"/>
<feature type="domain" description="Glycosyltransferase 2-like" evidence="1">
    <location>
        <begin position="14"/>
        <end position="175"/>
    </location>
</feature>
<evidence type="ECO:0000313" key="2">
    <source>
        <dbReference type="EMBL" id="TWX71041.1"/>
    </source>
</evidence>
<dbReference type="PANTHER" id="PTHR22916:SF3">
    <property type="entry name" value="UDP-GLCNAC:BETAGAL BETA-1,3-N-ACETYLGLUCOSAMINYLTRANSFERASE-LIKE PROTEIN 1"/>
    <property type="match status" value="1"/>
</dbReference>
<dbReference type="SUPFAM" id="SSF53448">
    <property type="entry name" value="Nucleotide-diphospho-sugar transferases"/>
    <property type="match status" value="1"/>
</dbReference>
<proteinExistence type="predicted"/>